<evidence type="ECO:0000256" key="1">
    <source>
        <dbReference type="ARBA" id="ARBA00006432"/>
    </source>
</evidence>
<feature type="domain" description="Carrier" evidence="5">
    <location>
        <begin position="765"/>
        <end position="839"/>
    </location>
</feature>
<dbReference type="PROSITE" id="PS50075">
    <property type="entry name" value="CARRIER"/>
    <property type="match status" value="1"/>
</dbReference>
<dbReference type="InterPro" id="IPR000873">
    <property type="entry name" value="AMP-dep_synth/lig_dom"/>
</dbReference>
<protein>
    <submittedName>
        <fullName evidence="6">Amino acid adenylation domain-containing protein</fullName>
    </submittedName>
</protein>
<evidence type="ECO:0000256" key="3">
    <source>
        <dbReference type="ARBA" id="ARBA00022553"/>
    </source>
</evidence>
<dbReference type="InterPro" id="IPR013120">
    <property type="entry name" value="FAR_NAD-bd"/>
</dbReference>
<evidence type="ECO:0000259" key="5">
    <source>
        <dbReference type="PROSITE" id="PS50075"/>
    </source>
</evidence>
<evidence type="ECO:0000313" key="6">
    <source>
        <dbReference type="EMBL" id="MUG48201.1"/>
    </source>
</evidence>
<dbReference type="CDD" id="cd05930">
    <property type="entry name" value="A_NRPS"/>
    <property type="match status" value="1"/>
</dbReference>
<dbReference type="Pfam" id="PF07993">
    <property type="entry name" value="NAD_binding_4"/>
    <property type="match status" value="1"/>
</dbReference>
<dbReference type="Pfam" id="PF13193">
    <property type="entry name" value="AMP-binding_C"/>
    <property type="match status" value="1"/>
</dbReference>
<dbReference type="PIRSF" id="PIRSF001617">
    <property type="entry name" value="Alpha-AR"/>
    <property type="match status" value="1"/>
</dbReference>
<evidence type="ECO:0000256" key="2">
    <source>
        <dbReference type="ARBA" id="ARBA00022450"/>
    </source>
</evidence>
<keyword evidence="2" id="KW-0596">Phosphopantetheine</keyword>
<dbReference type="InterPro" id="IPR006162">
    <property type="entry name" value="Ppantetheine_attach_site"/>
</dbReference>
<dbReference type="EMBL" id="WNZW01000022">
    <property type="protein sequence ID" value="MUG48201.1"/>
    <property type="molecule type" value="Genomic_DNA"/>
</dbReference>
<dbReference type="Gene3D" id="3.30.559.30">
    <property type="entry name" value="Nonribosomal peptide synthetase, condensation domain"/>
    <property type="match status" value="1"/>
</dbReference>
<proteinExistence type="inferred from homology"/>
<keyword evidence="4" id="KW-0045">Antibiotic biosynthesis</keyword>
<gene>
    <name evidence="6" type="ORF">GNP95_25000</name>
</gene>
<dbReference type="FunFam" id="3.40.50.980:FF:000001">
    <property type="entry name" value="Non-ribosomal peptide synthetase"/>
    <property type="match status" value="1"/>
</dbReference>
<comment type="caution">
    <text evidence="6">The sequence shown here is derived from an EMBL/GenBank/DDBJ whole genome shotgun (WGS) entry which is preliminary data.</text>
</comment>
<dbReference type="NCBIfam" id="TIGR01746">
    <property type="entry name" value="Thioester-redct"/>
    <property type="match status" value="1"/>
</dbReference>
<dbReference type="Gene3D" id="2.30.38.10">
    <property type="entry name" value="Luciferase, Domain 3"/>
    <property type="match status" value="1"/>
</dbReference>
<organism evidence="6 7">
    <name type="scientific">Paenibacillus woosongensis</name>
    <dbReference type="NCBI Taxonomy" id="307580"/>
    <lineage>
        <taxon>Bacteria</taxon>
        <taxon>Bacillati</taxon>
        <taxon>Bacillota</taxon>
        <taxon>Bacilli</taxon>
        <taxon>Bacillales</taxon>
        <taxon>Paenibacillaceae</taxon>
        <taxon>Paenibacillus</taxon>
    </lineage>
</organism>
<dbReference type="InterPro" id="IPR009081">
    <property type="entry name" value="PP-bd_ACP"/>
</dbReference>
<dbReference type="PROSITE" id="PS00012">
    <property type="entry name" value="PHOSPHOPANTETHEINE"/>
    <property type="match status" value="1"/>
</dbReference>
<dbReference type="InterPro" id="IPR025110">
    <property type="entry name" value="AMP-bd_C"/>
</dbReference>
<dbReference type="InterPro" id="IPR010071">
    <property type="entry name" value="AA_adenyl_dom"/>
</dbReference>
<dbReference type="SUPFAM" id="SSF52777">
    <property type="entry name" value="CoA-dependent acyltransferases"/>
    <property type="match status" value="1"/>
</dbReference>
<dbReference type="OrthoDB" id="9765680at2"/>
<dbReference type="PRINTS" id="PR00154">
    <property type="entry name" value="AMPBINDING"/>
</dbReference>
<evidence type="ECO:0000313" key="7">
    <source>
        <dbReference type="Proteomes" id="UP000447876"/>
    </source>
</evidence>
<dbReference type="AlphaFoldDB" id="A0A7X2Z647"/>
<comment type="similarity">
    <text evidence="1">Belongs to the ATP-dependent AMP-binding enzyme family.</text>
</comment>
<dbReference type="NCBIfam" id="TIGR01733">
    <property type="entry name" value="AA-adenyl-dom"/>
    <property type="match status" value="1"/>
</dbReference>
<dbReference type="InterPro" id="IPR010080">
    <property type="entry name" value="Thioester_reductase-like_dom"/>
</dbReference>
<dbReference type="RefSeq" id="WP_155613547.1">
    <property type="nucleotide sequence ID" value="NZ_WNZW01000022.1"/>
</dbReference>
<keyword evidence="3" id="KW-0597">Phosphoprotein</keyword>
<dbReference type="Gene3D" id="1.10.1200.10">
    <property type="entry name" value="ACP-like"/>
    <property type="match status" value="1"/>
</dbReference>
<name>A0A7X2Z647_9BACL</name>
<dbReference type="InterPro" id="IPR036736">
    <property type="entry name" value="ACP-like_sf"/>
</dbReference>
<dbReference type="CDD" id="cd05235">
    <property type="entry name" value="SDR_e1"/>
    <property type="match status" value="1"/>
</dbReference>
<dbReference type="GO" id="GO:0017000">
    <property type="term" value="P:antibiotic biosynthetic process"/>
    <property type="evidence" value="ECO:0007669"/>
    <property type="project" value="UniProtKB-KW"/>
</dbReference>
<dbReference type="PANTHER" id="PTHR44845">
    <property type="entry name" value="CARRIER DOMAIN-CONTAINING PROTEIN"/>
    <property type="match status" value="1"/>
</dbReference>
<dbReference type="InterPro" id="IPR045851">
    <property type="entry name" value="AMP-bd_C_sf"/>
</dbReference>
<dbReference type="Gene3D" id="3.40.50.720">
    <property type="entry name" value="NAD(P)-binding Rossmann-like Domain"/>
    <property type="match status" value="1"/>
</dbReference>
<dbReference type="SUPFAM" id="SSF47336">
    <property type="entry name" value="ACP-like"/>
    <property type="match status" value="1"/>
</dbReference>
<dbReference type="PANTHER" id="PTHR44845:SF7">
    <property type="entry name" value="PLIPASTATIN SYNTHASE SUBUNIT D"/>
    <property type="match status" value="1"/>
</dbReference>
<reference evidence="6 7" key="1">
    <citation type="submission" date="2019-11" db="EMBL/GenBank/DDBJ databases">
        <title>Draft genome sequences of five Paenibacillus species of dairy origin.</title>
        <authorList>
            <person name="Olajide A.M."/>
            <person name="Chen S."/>
            <person name="Lapointe G."/>
        </authorList>
    </citation>
    <scope>NUCLEOTIDE SEQUENCE [LARGE SCALE GENOMIC DNA]</scope>
    <source>
        <strain evidence="6 7">12CR55</strain>
    </source>
</reference>
<dbReference type="PROSITE" id="PS00455">
    <property type="entry name" value="AMP_BINDING"/>
    <property type="match status" value="1"/>
</dbReference>
<dbReference type="SUPFAM" id="SSF56801">
    <property type="entry name" value="Acetyl-CoA synthetase-like"/>
    <property type="match status" value="1"/>
</dbReference>
<dbReference type="InterPro" id="IPR020845">
    <property type="entry name" value="AMP-binding_CS"/>
</dbReference>
<accession>A0A7X2Z647</accession>
<dbReference type="Proteomes" id="UP000447876">
    <property type="component" value="Unassembled WGS sequence"/>
</dbReference>
<sequence length="1248" mass="138741">MNTILVTQQSRQYWLDELKPPLSGLDMYTDFPKHGQIRELRETTYALDLNMKQLDAVLRGTDELRAWMIACYCVFLHRMTGEQELIFGVGSSRGHLLPVRIVLENHSQFCDLYKQIADRLVQAEAASMPLEEIEGIIGPIPELEAVYGRNESSRPGLLHWDVRVEQGQPLIHIAYPGNLFKETTIRRYGALFQQIVDAVLADERVVIGRIPLLTEEDVEVYARLNDTAKELPEAASIPALLGLSLKRYSDRIALSSGQREISYAELDIESDRVAQMLLSSGLVPGDFVAIFMERSLEAVISMLGVMKAGGAYVPLDPEHPDDRNAYIIQDTHSAIVLTKKQYASKVASLLEEQERRHDRGQSQSAYQVFCLDGNLGDYPAKPARVAVGADDVAYVIYTSGTTGRPKGVLIPHIGVINLAAATVEQLGLHERDVILQYSTFSFDASVYDIFSALHAGARLHLLSGDERYSVEAFTAAIGYTGATRFGILPTVFFNQLSTYLNEEEADKYKSIRSLVIGGEALAGTAVRLFQKKLKHRPLIVNAYGPTEATVVTTVNPIEDVVPDDVSTIGIGRPIANYEILIVDEHNQLCPQNVAGELLISSVGLARGYLNQQDKTDEAFILDPVHPESGKRYYRSGDLVRLQNDVIEYMGRKDLQVKIRGYRIEVGEIEDHLAKFEGIRDVAVIAKDGTDGSKMLVAFYTSRDGGGLSRNELQSFLKSKLPAYMVPSHFVPIDAMPVSPTGKIDRKQLALFEYDMQDEQETDYIPPVNELQLEISAAWEKVLGRTRIGIHEDFFEAGGHSLKILEALVLLKPKYPGLRIGDFFANPTIAMLAERVASLAVEQGAGISVGVEGSELVDLAEHPLQFGRKGIAEASYSQQHILLTGATGYLGSRLLQELLERSEAMIYCLVRPVSGSEPYERLLQVMTAYFGGKSASKMEGRVIAVAGDLQQDNLGLSDREYALLREQIDSVVHCGAEVRHFGEPEYFRRVNVDSTGRLLSLGKGKDNFRFHYISTIGIPEDLAMSGLWDAFTQSETYDYSLSIDNVYTNSKLEAEKLAVSACEEDGVPVTVYRVGNLSCDSRSGIFQTNMDSNAFYRMLKAMLLLGKAPRVSWQVDITPIDYAGEAIATLLLLNRTAGRMFHICNPVQISYEDMIDQFRDYGYYISLLDWPEYEAWLLDSSQPKDQKGTELAMAQLEGDGAKNSVYRFSCPQTLEYIRAAGISCAAPDRFLFKKLIDHAVTVGYFNPPK</sequence>
<dbReference type="Gene3D" id="3.40.50.980">
    <property type="match status" value="2"/>
</dbReference>
<dbReference type="InterPro" id="IPR020459">
    <property type="entry name" value="AMP-binding"/>
</dbReference>
<dbReference type="Gene3D" id="3.30.300.30">
    <property type="match status" value="1"/>
</dbReference>
<dbReference type="Pfam" id="PF00550">
    <property type="entry name" value="PP-binding"/>
    <property type="match status" value="1"/>
</dbReference>
<evidence type="ECO:0000256" key="4">
    <source>
        <dbReference type="ARBA" id="ARBA00023194"/>
    </source>
</evidence>
<dbReference type="InterPro" id="IPR036291">
    <property type="entry name" value="NAD(P)-bd_dom_sf"/>
</dbReference>
<dbReference type="SUPFAM" id="SSF51735">
    <property type="entry name" value="NAD(P)-binding Rossmann-fold domains"/>
    <property type="match status" value="1"/>
</dbReference>
<dbReference type="Pfam" id="PF00501">
    <property type="entry name" value="AMP-binding"/>
    <property type="match status" value="1"/>
</dbReference>